<name>A0AAQ3X2N1_PASNO</name>
<dbReference type="InterPro" id="IPR045501">
    <property type="entry name" value="DUF6490"/>
</dbReference>
<proteinExistence type="predicted"/>
<evidence type="ECO:0000313" key="3">
    <source>
        <dbReference type="Proteomes" id="UP001341281"/>
    </source>
</evidence>
<feature type="transmembrane region" description="Helical" evidence="1">
    <location>
        <begin position="34"/>
        <end position="52"/>
    </location>
</feature>
<keyword evidence="3" id="KW-1185">Reference proteome</keyword>
<sequence length="122" mass="12591">MDDRRAPILATLGLGTLAFNSALAVYNSWGDTGSVVFVLAADAALLLLFLCLRRLEGQAGELDVWTKAAVCGAHHAAHGDVRLQGRAADAAARGRGGLGHGRRNGCRGLLGILSAESMSPPS</sequence>
<protein>
    <submittedName>
        <fullName evidence="2">Uncharacterized protein</fullName>
    </submittedName>
</protein>
<keyword evidence="1" id="KW-0812">Transmembrane</keyword>
<keyword evidence="1" id="KW-0472">Membrane</keyword>
<accession>A0AAQ3X2N1</accession>
<keyword evidence="1" id="KW-1133">Transmembrane helix</keyword>
<organism evidence="2 3">
    <name type="scientific">Paspalum notatum var. saurae</name>
    <dbReference type="NCBI Taxonomy" id="547442"/>
    <lineage>
        <taxon>Eukaryota</taxon>
        <taxon>Viridiplantae</taxon>
        <taxon>Streptophyta</taxon>
        <taxon>Embryophyta</taxon>
        <taxon>Tracheophyta</taxon>
        <taxon>Spermatophyta</taxon>
        <taxon>Magnoliopsida</taxon>
        <taxon>Liliopsida</taxon>
        <taxon>Poales</taxon>
        <taxon>Poaceae</taxon>
        <taxon>PACMAD clade</taxon>
        <taxon>Panicoideae</taxon>
        <taxon>Andropogonodae</taxon>
        <taxon>Paspaleae</taxon>
        <taxon>Paspalinae</taxon>
        <taxon>Paspalum</taxon>
    </lineage>
</organism>
<dbReference type="PANTHER" id="PTHR46610:SF11">
    <property type="entry name" value="PGG DOMAIN-CONTAINING PROTEIN"/>
    <property type="match status" value="1"/>
</dbReference>
<evidence type="ECO:0000256" key="1">
    <source>
        <dbReference type="SAM" id="Phobius"/>
    </source>
</evidence>
<dbReference type="PANTHER" id="PTHR46610">
    <property type="entry name" value="OS05G0181300 PROTEIN"/>
    <property type="match status" value="1"/>
</dbReference>
<evidence type="ECO:0000313" key="2">
    <source>
        <dbReference type="EMBL" id="WVZ82571.1"/>
    </source>
</evidence>
<dbReference type="AlphaFoldDB" id="A0AAQ3X2N1"/>
<gene>
    <name evidence="2" type="ORF">U9M48_029825</name>
</gene>
<dbReference type="Proteomes" id="UP001341281">
    <property type="component" value="Chromosome 06"/>
</dbReference>
<reference evidence="2 3" key="1">
    <citation type="submission" date="2024-02" db="EMBL/GenBank/DDBJ databases">
        <title>High-quality chromosome-scale genome assembly of Pensacola bahiagrass (Paspalum notatum Flugge var. saurae).</title>
        <authorList>
            <person name="Vega J.M."/>
            <person name="Podio M."/>
            <person name="Orjuela J."/>
            <person name="Siena L.A."/>
            <person name="Pessino S.C."/>
            <person name="Combes M.C."/>
            <person name="Mariac C."/>
            <person name="Albertini E."/>
            <person name="Pupilli F."/>
            <person name="Ortiz J.P.A."/>
            <person name="Leblanc O."/>
        </authorList>
    </citation>
    <scope>NUCLEOTIDE SEQUENCE [LARGE SCALE GENOMIC DNA]</scope>
    <source>
        <strain evidence="2">R1</strain>
        <tissue evidence="2">Leaf</tissue>
    </source>
</reference>
<dbReference type="EMBL" id="CP144750">
    <property type="protein sequence ID" value="WVZ82571.1"/>
    <property type="molecule type" value="Genomic_DNA"/>
</dbReference>
<dbReference type="Pfam" id="PF20100">
    <property type="entry name" value="DUF6490"/>
    <property type="match status" value="1"/>
</dbReference>